<name>A0A0A0M7V2_9GAMM</name>
<dbReference type="OrthoDB" id="9804700at2"/>
<gene>
    <name evidence="2" type="ORF">N791_12290</name>
</gene>
<keyword evidence="1" id="KW-0472">Membrane</keyword>
<dbReference type="EMBL" id="AVBH01000034">
    <property type="protein sequence ID" value="KGO99053.1"/>
    <property type="molecule type" value="Genomic_DNA"/>
</dbReference>
<evidence type="ECO:0000313" key="3">
    <source>
        <dbReference type="Proteomes" id="UP000030003"/>
    </source>
</evidence>
<evidence type="ECO:0000256" key="1">
    <source>
        <dbReference type="SAM" id="Phobius"/>
    </source>
</evidence>
<sequence length="82" mass="9398">MLHQLLARKPIEPAGHVDAGEPVEGSLEGEAAVLACLYLFWQPFVEHWRIFVGWTLFGLVVYFGYGYRHSRLRAGLKDRRAQ</sequence>
<protein>
    <recommendedName>
        <fullName evidence="4">Cationic amino acid transporter C-terminal domain-containing protein</fullName>
    </recommendedName>
</protein>
<accession>A0A0A0M7V2</accession>
<comment type="caution">
    <text evidence="2">The sequence shown here is derived from an EMBL/GenBank/DDBJ whole genome shotgun (WGS) entry which is preliminary data.</text>
</comment>
<dbReference type="STRING" id="1385515.GCA_000423325_00021"/>
<reference evidence="2 3" key="1">
    <citation type="submission" date="2013-08" db="EMBL/GenBank/DDBJ databases">
        <title>Genomic analysis of Lysobacter defluvii.</title>
        <authorList>
            <person name="Wang Q."/>
            <person name="Wang G."/>
        </authorList>
    </citation>
    <scope>NUCLEOTIDE SEQUENCE [LARGE SCALE GENOMIC DNA]</scope>
    <source>
        <strain evidence="2 3">IMMIB APB-9</strain>
    </source>
</reference>
<dbReference type="AlphaFoldDB" id="A0A0A0M7V2"/>
<dbReference type="eggNOG" id="COG0531">
    <property type="taxonomic scope" value="Bacteria"/>
</dbReference>
<keyword evidence="1" id="KW-0812">Transmembrane</keyword>
<proteinExistence type="predicted"/>
<organism evidence="2 3">
    <name type="scientific">Lysobacter defluvii IMMIB APB-9 = DSM 18482</name>
    <dbReference type="NCBI Taxonomy" id="1385515"/>
    <lineage>
        <taxon>Bacteria</taxon>
        <taxon>Pseudomonadati</taxon>
        <taxon>Pseudomonadota</taxon>
        <taxon>Gammaproteobacteria</taxon>
        <taxon>Lysobacterales</taxon>
        <taxon>Lysobacteraceae</taxon>
        <taxon>Novilysobacter</taxon>
    </lineage>
</organism>
<keyword evidence="3" id="KW-1185">Reference proteome</keyword>
<dbReference type="RefSeq" id="WP_027068643.1">
    <property type="nucleotide sequence ID" value="NZ_AUHT01000004.1"/>
</dbReference>
<evidence type="ECO:0008006" key="4">
    <source>
        <dbReference type="Google" id="ProtNLM"/>
    </source>
</evidence>
<feature type="transmembrane region" description="Helical" evidence="1">
    <location>
        <begin position="48"/>
        <end position="67"/>
    </location>
</feature>
<dbReference type="Proteomes" id="UP000030003">
    <property type="component" value="Unassembled WGS sequence"/>
</dbReference>
<evidence type="ECO:0000313" key="2">
    <source>
        <dbReference type="EMBL" id="KGO99053.1"/>
    </source>
</evidence>
<keyword evidence="1" id="KW-1133">Transmembrane helix</keyword>